<dbReference type="EnsemblPlants" id="ORUFI10G10130.1">
    <property type="protein sequence ID" value="ORUFI10G10130.1"/>
    <property type="gene ID" value="ORUFI10G10130"/>
</dbReference>
<dbReference type="AlphaFoldDB" id="A0A0E0QYZ9"/>
<reference evidence="2" key="2">
    <citation type="submission" date="2015-06" db="UniProtKB">
        <authorList>
            <consortium name="EnsemblPlants"/>
        </authorList>
    </citation>
    <scope>IDENTIFICATION</scope>
</reference>
<dbReference type="STRING" id="4529.A0A0E0QYZ9"/>
<keyword evidence="3" id="KW-1185">Reference proteome</keyword>
<dbReference type="PANTHER" id="PTHR47624:SF1">
    <property type="entry name" value="OS01G0204900 PROTEIN"/>
    <property type="match status" value="1"/>
</dbReference>
<keyword evidence="1" id="KW-0472">Membrane</keyword>
<dbReference type="Gramene" id="ORUFI10G10130.1">
    <property type="protein sequence ID" value="ORUFI10G10130.1"/>
    <property type="gene ID" value="ORUFI10G10130"/>
</dbReference>
<organism evidence="2 3">
    <name type="scientific">Oryza rufipogon</name>
    <name type="common">Brownbeard rice</name>
    <name type="synonym">Asian wild rice</name>
    <dbReference type="NCBI Taxonomy" id="4529"/>
    <lineage>
        <taxon>Eukaryota</taxon>
        <taxon>Viridiplantae</taxon>
        <taxon>Streptophyta</taxon>
        <taxon>Embryophyta</taxon>
        <taxon>Tracheophyta</taxon>
        <taxon>Spermatophyta</taxon>
        <taxon>Magnoliopsida</taxon>
        <taxon>Liliopsida</taxon>
        <taxon>Poales</taxon>
        <taxon>Poaceae</taxon>
        <taxon>BOP clade</taxon>
        <taxon>Oryzoideae</taxon>
        <taxon>Oryzeae</taxon>
        <taxon>Oryzinae</taxon>
        <taxon>Oryza</taxon>
    </lineage>
</organism>
<protein>
    <submittedName>
        <fullName evidence="2">Uncharacterized protein</fullName>
    </submittedName>
</protein>
<keyword evidence="1" id="KW-0812">Transmembrane</keyword>
<dbReference type="HOGENOM" id="CLU_1638129_0_0_1"/>
<sequence length="162" mass="18415">MEGSTSKHDSLVQKHVDFGILENNIQDPTATPMYLPMEFLKTITCDFSKEQELGRVVARNFLAVGTKHDGRQLAKDKRAKFINVPILLVMLTLHQIMTQIVFQIKRTILEVAHLLGVQKVENLIKTYLATHENIAAMLKGRPLDSIKEYVAQWVIQNYPAAM</sequence>
<proteinExistence type="predicted"/>
<evidence type="ECO:0000256" key="1">
    <source>
        <dbReference type="SAM" id="Phobius"/>
    </source>
</evidence>
<keyword evidence="1" id="KW-1133">Transmembrane helix</keyword>
<dbReference type="PANTHER" id="PTHR47624">
    <property type="entry name" value="OS01G0204900 PROTEIN"/>
    <property type="match status" value="1"/>
</dbReference>
<evidence type="ECO:0000313" key="2">
    <source>
        <dbReference type="EnsemblPlants" id="ORUFI10G10130.1"/>
    </source>
</evidence>
<name>A0A0E0QYZ9_ORYRU</name>
<feature type="transmembrane region" description="Helical" evidence="1">
    <location>
        <begin position="81"/>
        <end position="102"/>
    </location>
</feature>
<reference evidence="3" key="1">
    <citation type="submission" date="2013-06" db="EMBL/GenBank/DDBJ databases">
        <authorList>
            <person name="Zhao Q."/>
        </authorList>
    </citation>
    <scope>NUCLEOTIDE SEQUENCE</scope>
    <source>
        <strain evidence="3">cv. W1943</strain>
    </source>
</reference>
<accession>A0A0E0QYZ9</accession>
<dbReference type="Proteomes" id="UP000008022">
    <property type="component" value="Unassembled WGS sequence"/>
</dbReference>
<evidence type="ECO:0000313" key="3">
    <source>
        <dbReference type="Proteomes" id="UP000008022"/>
    </source>
</evidence>